<dbReference type="RefSeq" id="WP_262509968.1">
    <property type="nucleotide sequence ID" value="NZ_QICL01000040.1"/>
</dbReference>
<dbReference type="EMBL" id="QICL01000040">
    <property type="protein sequence ID" value="PXV58928.1"/>
    <property type="molecule type" value="Genomic_DNA"/>
</dbReference>
<name>A0A2V3PKU8_9BACT</name>
<protein>
    <submittedName>
        <fullName evidence="4">TonB-linked SusC/RagA family outer membrane protein</fullName>
    </submittedName>
</protein>
<evidence type="ECO:0000259" key="3">
    <source>
        <dbReference type="Pfam" id="PF07715"/>
    </source>
</evidence>
<sequence length="311" mass="33748">MKNELGLIKEKILRVFFLFTFLLITSSLYAQTLIKGTVKDQKGQPLIGVTISIKGTTSGTVTDLEGRFSISGKPQDILQIAYIGYVSQNITLKDNSELNIVLKEDLKILEEVVVVGFGTQKKVNLTGSVASVSPGDIENRPITQTSQVLSGLVSGVIVTQNSGRPGYDGSSIRIRGTGTFSGAGNDPLVLVDGIAASINDVDPNNIKSLSVLKDASSAAIYGTRAANGVIIIETKRGSGEKLQINYNNYFGWRKATELPQFLNSWEYATYKNEANQNEGKGNAYTEEQIEKFRSGSDPDNYPNVNHLKDLC</sequence>
<dbReference type="AlphaFoldDB" id="A0A2V3PKU8"/>
<evidence type="ECO:0000256" key="2">
    <source>
        <dbReference type="PROSITE-ProRule" id="PRU01360"/>
    </source>
</evidence>
<keyword evidence="2" id="KW-0813">Transport</keyword>
<reference evidence="4 5" key="1">
    <citation type="submission" date="2018-03" db="EMBL/GenBank/DDBJ databases">
        <title>Genomic Encyclopedia of Archaeal and Bacterial Type Strains, Phase II (KMG-II): from individual species to whole genera.</title>
        <authorList>
            <person name="Goeker M."/>
        </authorList>
    </citation>
    <scope>NUCLEOTIDE SEQUENCE [LARGE SCALE GENOMIC DNA]</scope>
    <source>
        <strain evidence="4 5">DSM 100214</strain>
    </source>
</reference>
<dbReference type="FunFam" id="2.170.130.10:FF:000003">
    <property type="entry name" value="SusC/RagA family TonB-linked outer membrane protein"/>
    <property type="match status" value="1"/>
</dbReference>
<dbReference type="GO" id="GO:0009279">
    <property type="term" value="C:cell outer membrane"/>
    <property type="evidence" value="ECO:0007669"/>
    <property type="project" value="UniProtKB-SubCell"/>
</dbReference>
<keyword evidence="5" id="KW-1185">Reference proteome</keyword>
<keyword evidence="2" id="KW-0812">Transmembrane</keyword>
<dbReference type="InterPro" id="IPR039426">
    <property type="entry name" value="TonB-dep_rcpt-like"/>
</dbReference>
<organism evidence="4 5">
    <name type="scientific">Dysgonomonas alginatilytica</name>
    <dbReference type="NCBI Taxonomy" id="1605892"/>
    <lineage>
        <taxon>Bacteria</taxon>
        <taxon>Pseudomonadati</taxon>
        <taxon>Bacteroidota</taxon>
        <taxon>Bacteroidia</taxon>
        <taxon>Bacteroidales</taxon>
        <taxon>Dysgonomonadaceae</taxon>
        <taxon>Dysgonomonas</taxon>
    </lineage>
</organism>
<dbReference type="InterPro" id="IPR023996">
    <property type="entry name" value="TonB-dep_OMP_SusC/RagA"/>
</dbReference>
<dbReference type="Pfam" id="PF07715">
    <property type="entry name" value="Plug"/>
    <property type="match status" value="1"/>
</dbReference>
<dbReference type="Gene3D" id="2.170.130.10">
    <property type="entry name" value="TonB-dependent receptor, plug domain"/>
    <property type="match status" value="1"/>
</dbReference>
<evidence type="ECO:0000313" key="4">
    <source>
        <dbReference type="EMBL" id="PXV58928.1"/>
    </source>
</evidence>
<dbReference type="PANTHER" id="PTHR30069">
    <property type="entry name" value="TONB-DEPENDENT OUTER MEMBRANE RECEPTOR"/>
    <property type="match status" value="1"/>
</dbReference>
<proteinExistence type="inferred from homology"/>
<feature type="domain" description="TonB-dependent receptor plug" evidence="3">
    <location>
        <begin position="122"/>
        <end position="229"/>
    </location>
</feature>
<dbReference type="Proteomes" id="UP000247973">
    <property type="component" value="Unassembled WGS sequence"/>
</dbReference>
<dbReference type="Pfam" id="PF13715">
    <property type="entry name" value="CarbopepD_reg_2"/>
    <property type="match status" value="1"/>
</dbReference>
<dbReference type="InterPro" id="IPR023997">
    <property type="entry name" value="TonB-dep_OMP_SusC/RagA_CS"/>
</dbReference>
<dbReference type="SUPFAM" id="SSF56935">
    <property type="entry name" value="Porins"/>
    <property type="match status" value="1"/>
</dbReference>
<accession>A0A2V3PKU8</accession>
<evidence type="ECO:0000313" key="5">
    <source>
        <dbReference type="Proteomes" id="UP000247973"/>
    </source>
</evidence>
<evidence type="ECO:0000256" key="1">
    <source>
        <dbReference type="ARBA" id="ARBA00022729"/>
    </source>
</evidence>
<dbReference type="GO" id="GO:0015344">
    <property type="term" value="F:siderophore uptake transmembrane transporter activity"/>
    <property type="evidence" value="ECO:0007669"/>
    <property type="project" value="TreeGrafter"/>
</dbReference>
<dbReference type="InterPro" id="IPR037066">
    <property type="entry name" value="Plug_dom_sf"/>
</dbReference>
<dbReference type="SUPFAM" id="SSF49464">
    <property type="entry name" value="Carboxypeptidase regulatory domain-like"/>
    <property type="match status" value="1"/>
</dbReference>
<dbReference type="InterPro" id="IPR008969">
    <property type="entry name" value="CarboxyPept-like_regulatory"/>
</dbReference>
<gene>
    <name evidence="4" type="ORF">CLV62_1403</name>
</gene>
<dbReference type="GO" id="GO:0044718">
    <property type="term" value="P:siderophore transmembrane transport"/>
    <property type="evidence" value="ECO:0007669"/>
    <property type="project" value="TreeGrafter"/>
</dbReference>
<dbReference type="PANTHER" id="PTHR30069:SF29">
    <property type="entry name" value="HEMOGLOBIN AND HEMOGLOBIN-HAPTOGLOBIN-BINDING PROTEIN 1-RELATED"/>
    <property type="match status" value="1"/>
</dbReference>
<comment type="similarity">
    <text evidence="2">Belongs to the TonB-dependent receptor family.</text>
</comment>
<dbReference type="NCBIfam" id="TIGR04057">
    <property type="entry name" value="SusC_RagA_signa"/>
    <property type="match status" value="1"/>
</dbReference>
<dbReference type="FunFam" id="2.60.40.1120:FF:000003">
    <property type="entry name" value="Outer membrane protein Omp121"/>
    <property type="match status" value="1"/>
</dbReference>
<dbReference type="InterPro" id="IPR012910">
    <property type="entry name" value="Plug_dom"/>
</dbReference>
<keyword evidence="2" id="KW-0472">Membrane</keyword>
<keyword evidence="1" id="KW-0732">Signal</keyword>
<comment type="caution">
    <text evidence="4">The sequence shown here is derived from an EMBL/GenBank/DDBJ whole genome shotgun (WGS) entry which is preliminary data.</text>
</comment>
<keyword evidence="2" id="KW-0998">Cell outer membrane</keyword>
<dbReference type="Gene3D" id="2.60.40.1120">
    <property type="entry name" value="Carboxypeptidase-like, regulatory domain"/>
    <property type="match status" value="1"/>
</dbReference>
<comment type="subcellular location">
    <subcellularLocation>
        <location evidence="2">Cell outer membrane</location>
        <topology evidence="2">Multi-pass membrane protein</topology>
    </subcellularLocation>
</comment>
<dbReference type="PROSITE" id="PS52016">
    <property type="entry name" value="TONB_DEPENDENT_REC_3"/>
    <property type="match status" value="1"/>
</dbReference>
<keyword evidence="2" id="KW-1134">Transmembrane beta strand</keyword>
<dbReference type="NCBIfam" id="TIGR04056">
    <property type="entry name" value="OMP_RagA_SusC"/>
    <property type="match status" value="1"/>
</dbReference>